<name>A0A2A6RDX1_9CHLR</name>
<feature type="non-terminal residue" evidence="2">
    <location>
        <position position="1"/>
    </location>
</feature>
<feature type="region of interest" description="Disordered" evidence="1">
    <location>
        <begin position="1"/>
        <end position="34"/>
    </location>
</feature>
<reference evidence="3" key="1">
    <citation type="submission" date="2017-08" db="EMBL/GenBank/DDBJ databases">
        <authorList>
            <person name="Grouzdev D.S."/>
            <person name="Gaisin V.A."/>
            <person name="Rysina M.S."/>
            <person name="Gorlenko V.M."/>
        </authorList>
    </citation>
    <scope>NUCLEOTIDE SEQUENCE [LARGE SCALE GENOMIC DNA]</scope>
    <source>
        <strain evidence="3">Kir15-3F</strain>
    </source>
</reference>
<evidence type="ECO:0000313" key="2">
    <source>
        <dbReference type="EMBL" id="PDW00944.1"/>
    </source>
</evidence>
<comment type="caution">
    <text evidence="2">The sequence shown here is derived from an EMBL/GenBank/DDBJ whole genome shotgun (WGS) entry which is preliminary data.</text>
</comment>
<sequence>TTPGDGDGNSGTTPGDGDGGSGTTPGDGDTSNNEEQTFAQGYRIFMPLIMRGTGQMQQMLPSQETPATFGMLASTRRSESLHHMFTSIPGLSPQAFNGFRINTLVSAARQHGRDNTSPFGHTLPGFNGALFIDCMLRAANFAPARCNGTTADQSYIAMNALRVALLNAGAVPVPENQVVPGDILFLNYAGTTDYCWGGVTVEVRENPREVRVATQSVNFENERAEILQCRLSNGTLVTPGRSYLRLDSEAPFANFIQPALESAQALTPGRHVVSYSAEDPALPTVPASGVQGFSVAYTRDGQATLLANQSAETTLVADLDVPCRAVDLGVVAFDRSGNASLERAGWLDAFVLLRGDADGDGQITEADYELIRAAEGLTAADPGFHPGLDPTGDGMVDAADRLFVEALLLNTCPQP</sequence>
<dbReference type="SUPFAM" id="SSF63446">
    <property type="entry name" value="Type I dockerin domain"/>
    <property type="match status" value="1"/>
</dbReference>
<gene>
    <name evidence="2" type="ORF">CJ255_19980</name>
</gene>
<dbReference type="AlphaFoldDB" id="A0A2A6RDX1"/>
<dbReference type="PROSITE" id="PS00018">
    <property type="entry name" value="EF_HAND_1"/>
    <property type="match status" value="1"/>
</dbReference>
<organism evidence="2 3">
    <name type="scientific">Candidatus Viridilinea mediisalina</name>
    <dbReference type="NCBI Taxonomy" id="2024553"/>
    <lineage>
        <taxon>Bacteria</taxon>
        <taxon>Bacillati</taxon>
        <taxon>Chloroflexota</taxon>
        <taxon>Chloroflexia</taxon>
        <taxon>Chloroflexales</taxon>
        <taxon>Chloroflexineae</taxon>
        <taxon>Oscillochloridaceae</taxon>
        <taxon>Candidatus Viridilinea</taxon>
    </lineage>
</organism>
<evidence type="ECO:0008006" key="4">
    <source>
        <dbReference type="Google" id="ProtNLM"/>
    </source>
</evidence>
<feature type="compositionally biased region" description="Gly residues" evidence="1">
    <location>
        <begin position="1"/>
        <end position="25"/>
    </location>
</feature>
<keyword evidence="3" id="KW-1185">Reference proteome</keyword>
<evidence type="ECO:0000313" key="3">
    <source>
        <dbReference type="Proteomes" id="UP000220527"/>
    </source>
</evidence>
<proteinExistence type="predicted"/>
<protein>
    <recommendedName>
        <fullName evidence="4">Dockerin domain-containing protein</fullName>
    </recommendedName>
</protein>
<dbReference type="EMBL" id="NQWI01000161">
    <property type="protein sequence ID" value="PDW00944.1"/>
    <property type="molecule type" value="Genomic_DNA"/>
</dbReference>
<evidence type="ECO:0000256" key="1">
    <source>
        <dbReference type="SAM" id="MobiDB-lite"/>
    </source>
</evidence>
<dbReference type="InterPro" id="IPR036439">
    <property type="entry name" value="Dockerin_dom_sf"/>
</dbReference>
<accession>A0A2A6RDX1</accession>
<dbReference type="GO" id="GO:0000272">
    <property type="term" value="P:polysaccharide catabolic process"/>
    <property type="evidence" value="ECO:0007669"/>
    <property type="project" value="InterPro"/>
</dbReference>
<dbReference type="Proteomes" id="UP000220527">
    <property type="component" value="Unassembled WGS sequence"/>
</dbReference>
<dbReference type="InterPro" id="IPR018247">
    <property type="entry name" value="EF_Hand_1_Ca_BS"/>
</dbReference>
<dbReference type="Gene3D" id="1.10.1330.10">
    <property type="entry name" value="Dockerin domain"/>
    <property type="match status" value="1"/>
</dbReference>